<reference evidence="1 2" key="1">
    <citation type="submission" date="2010-02" db="EMBL/GenBank/DDBJ databases">
        <authorList>
            <person name="Weinstock G."/>
            <person name="Sodergren E."/>
            <person name="Clifton S."/>
            <person name="Fulton L."/>
            <person name="Fulton B."/>
            <person name="Courtney L."/>
            <person name="Fronick C."/>
            <person name="Harrison M."/>
            <person name="Strong C."/>
            <person name="Farmer C."/>
            <person name="Delahaunty K."/>
            <person name="Markovic C."/>
            <person name="Hall O."/>
            <person name="Minx P."/>
            <person name="Tomlinson C."/>
            <person name="Mitreva M."/>
            <person name="Nelson J."/>
            <person name="Hou S."/>
            <person name="Wollam A."/>
            <person name="Pepin K.H."/>
            <person name="Johnson M."/>
            <person name="Bhonagiri V."/>
            <person name="Zhang X."/>
            <person name="Suruliraj S."/>
            <person name="Warren W."/>
            <person name="Chinwalla A."/>
            <person name="Mardis E.R."/>
            <person name="Wilson R.K."/>
        </authorList>
    </citation>
    <scope>NUCLEOTIDE SEQUENCE [LARGE SCALE GENOMIC DNA]</scope>
    <source>
        <strain evidence="1 2">ATCC 29220</strain>
    </source>
</reference>
<name>D4BG72_9ENTR</name>
<dbReference type="AlphaFoldDB" id="D4BG72"/>
<comment type="caution">
    <text evidence="1">The sequence shown here is derived from an EMBL/GenBank/DDBJ whole genome shotgun (WGS) entry which is preliminary data.</text>
</comment>
<dbReference type="HOGENOM" id="CLU_214812_0_0_6"/>
<protein>
    <submittedName>
        <fullName evidence="1">Uncharacterized protein</fullName>
    </submittedName>
</protein>
<dbReference type="Proteomes" id="UP000003880">
    <property type="component" value="Unassembled WGS sequence"/>
</dbReference>
<evidence type="ECO:0000313" key="1">
    <source>
        <dbReference type="EMBL" id="EFE07032.1"/>
    </source>
</evidence>
<sequence length="46" mass="5456">MKVNDNVNENYYYNESIIFETPLRAQAIRDHGKTKGLRNNQMKRKG</sequence>
<evidence type="ECO:0000313" key="2">
    <source>
        <dbReference type="Proteomes" id="UP000003880"/>
    </source>
</evidence>
<gene>
    <name evidence="1" type="ORF">CIT292_09518</name>
</gene>
<organism evidence="1 2">
    <name type="scientific">Citrobacter youngae ATCC 29220</name>
    <dbReference type="NCBI Taxonomy" id="500640"/>
    <lineage>
        <taxon>Bacteria</taxon>
        <taxon>Pseudomonadati</taxon>
        <taxon>Pseudomonadota</taxon>
        <taxon>Gammaproteobacteria</taxon>
        <taxon>Enterobacterales</taxon>
        <taxon>Enterobacteriaceae</taxon>
        <taxon>Citrobacter</taxon>
        <taxon>Citrobacter freundii complex</taxon>
    </lineage>
</organism>
<proteinExistence type="predicted"/>
<dbReference type="EMBL" id="ABWL02000017">
    <property type="protein sequence ID" value="EFE07032.1"/>
    <property type="molecule type" value="Genomic_DNA"/>
</dbReference>
<accession>D4BG72</accession>